<feature type="region of interest" description="Disordered" evidence="1">
    <location>
        <begin position="129"/>
        <end position="148"/>
    </location>
</feature>
<dbReference type="AlphaFoldDB" id="A0AAD7YZU4"/>
<reference evidence="2" key="1">
    <citation type="submission" date="2023-03" db="EMBL/GenBank/DDBJ databases">
        <title>Chromosome-level genomes of two armyworms, Mythimna separata and Mythimna loreyi, provide insights into the biosynthesis and reception of sex pheromones.</title>
        <authorList>
            <person name="Zhao H."/>
        </authorList>
    </citation>
    <scope>NUCLEOTIDE SEQUENCE</scope>
    <source>
        <strain evidence="2">BeijingLab</strain>
        <tissue evidence="2">Pupa</tissue>
    </source>
</reference>
<dbReference type="Proteomes" id="UP001231518">
    <property type="component" value="Chromosome 5"/>
</dbReference>
<feature type="compositionally biased region" description="Basic and acidic residues" evidence="1">
    <location>
        <begin position="217"/>
        <end position="252"/>
    </location>
</feature>
<proteinExistence type="predicted"/>
<feature type="region of interest" description="Disordered" evidence="1">
    <location>
        <begin position="217"/>
        <end position="266"/>
    </location>
</feature>
<gene>
    <name evidence="2" type="ORF">PYW07_014612</name>
</gene>
<organism evidence="2 3">
    <name type="scientific">Mythimna separata</name>
    <name type="common">Oriental armyworm</name>
    <name type="synonym">Pseudaletia separata</name>
    <dbReference type="NCBI Taxonomy" id="271217"/>
    <lineage>
        <taxon>Eukaryota</taxon>
        <taxon>Metazoa</taxon>
        <taxon>Ecdysozoa</taxon>
        <taxon>Arthropoda</taxon>
        <taxon>Hexapoda</taxon>
        <taxon>Insecta</taxon>
        <taxon>Pterygota</taxon>
        <taxon>Neoptera</taxon>
        <taxon>Endopterygota</taxon>
        <taxon>Lepidoptera</taxon>
        <taxon>Glossata</taxon>
        <taxon>Ditrysia</taxon>
        <taxon>Noctuoidea</taxon>
        <taxon>Noctuidae</taxon>
        <taxon>Noctuinae</taxon>
        <taxon>Hadenini</taxon>
        <taxon>Mythimna</taxon>
    </lineage>
</organism>
<evidence type="ECO:0000313" key="3">
    <source>
        <dbReference type="Proteomes" id="UP001231518"/>
    </source>
</evidence>
<sequence>MSEYCRRRVMPSVFLGRQVVDAYSQILHFSQLELPYSCFVSIRTESGSNIILVVQLASEKSVIDACHASKNQLLVYGIGETFGGYWGALPDNVMRPRKSKTPPDEARYTLKTTQSTTTVTTTKRTTRLTTTPSTTRDSEEEWKKTTSQQDEMVVEVPLVNVSAVLVPGDLPRFALFDAEETFDSVIDVKPLPGVSYKTTVLPLVQFAMLEEGKKSLRVNEGDERGNEGGERGNEGDERGNEGGERVNEGDERSNEDDEPVAPRYEVEFSGDWFTPDARRSSVQKETQLVSNPYGIVDAILKNLSKIKDEGPKTTTEIDKDVANLLQGLANIGHHNESVVLVPNESWYTRRPASTSRLISTRYRTGSITWRQPSASYRCLLLPYY</sequence>
<comment type="caution">
    <text evidence="2">The sequence shown here is derived from an EMBL/GenBank/DDBJ whole genome shotgun (WGS) entry which is preliminary data.</text>
</comment>
<keyword evidence="3" id="KW-1185">Reference proteome</keyword>
<protein>
    <submittedName>
        <fullName evidence="2">Uncharacterized protein</fullName>
    </submittedName>
</protein>
<name>A0AAD7YZU4_MYTSE</name>
<dbReference type="EMBL" id="JARGEI010000003">
    <property type="protein sequence ID" value="KAJ8734061.1"/>
    <property type="molecule type" value="Genomic_DNA"/>
</dbReference>
<accession>A0AAD7YZU4</accession>
<evidence type="ECO:0000313" key="2">
    <source>
        <dbReference type="EMBL" id="KAJ8734061.1"/>
    </source>
</evidence>
<evidence type="ECO:0000256" key="1">
    <source>
        <dbReference type="SAM" id="MobiDB-lite"/>
    </source>
</evidence>